<accession>A0A508SZY3</accession>
<evidence type="ECO:0000313" key="2">
    <source>
        <dbReference type="Proteomes" id="UP000328092"/>
    </source>
</evidence>
<dbReference type="EMBL" id="CAADFC020000005">
    <property type="protein sequence ID" value="VIO68163.1"/>
    <property type="molecule type" value="Genomic_DNA"/>
</dbReference>
<gene>
    <name evidence="1" type="ORF">CI1B_19490</name>
</gene>
<organism evidence="1 2">
    <name type="scientific">Bradyrhizobium ivorense</name>
    <dbReference type="NCBI Taxonomy" id="2511166"/>
    <lineage>
        <taxon>Bacteria</taxon>
        <taxon>Pseudomonadati</taxon>
        <taxon>Pseudomonadota</taxon>
        <taxon>Alphaproteobacteria</taxon>
        <taxon>Hyphomicrobiales</taxon>
        <taxon>Nitrobacteraceae</taxon>
        <taxon>Bradyrhizobium</taxon>
    </lineage>
</organism>
<comment type="caution">
    <text evidence="1">The sequence shown here is derived from an EMBL/GenBank/DDBJ whole genome shotgun (WGS) entry which is preliminary data.</text>
</comment>
<evidence type="ECO:0000313" key="1">
    <source>
        <dbReference type="EMBL" id="VIO68163.1"/>
    </source>
</evidence>
<dbReference type="OrthoDB" id="8241804at2"/>
<name>A0A508SZY3_9BRAD</name>
<sequence length="64" mass="6711">MLKPSLRFLIVPIGAVATLATLSSQHIAPRAQRDGIVPVREQVVDCSVKPSTEVCVISSGSSGH</sequence>
<dbReference type="Proteomes" id="UP000328092">
    <property type="component" value="Unassembled WGS sequence"/>
</dbReference>
<proteinExistence type="predicted"/>
<keyword evidence="2" id="KW-1185">Reference proteome</keyword>
<dbReference type="AlphaFoldDB" id="A0A508SZY3"/>
<protein>
    <submittedName>
        <fullName evidence="1">Uncharacterized protein</fullName>
    </submittedName>
</protein>
<dbReference type="RefSeq" id="WP_139487112.1">
    <property type="nucleotide sequence ID" value="NZ_CAADFB020000058.1"/>
</dbReference>
<reference evidence="1" key="1">
    <citation type="submission" date="2019-02" db="EMBL/GenBank/DDBJ databases">
        <authorList>
            <person name="Pothier F.J."/>
        </authorList>
    </citation>
    <scope>NUCLEOTIDE SEQUENCE</scope>
    <source>
        <strain evidence="1">CI-1B</strain>
    </source>
</reference>